<name>A0A109BGY5_HYPSL</name>
<feature type="transmembrane region" description="Helical" evidence="1">
    <location>
        <begin position="38"/>
        <end position="65"/>
    </location>
</feature>
<proteinExistence type="predicted"/>
<evidence type="ECO:0000313" key="2">
    <source>
        <dbReference type="EMBL" id="KWT68491.1"/>
    </source>
</evidence>
<feature type="transmembrane region" description="Helical" evidence="1">
    <location>
        <begin position="6"/>
        <end position="26"/>
    </location>
</feature>
<gene>
    <name evidence="2" type="ORF">APY04_1817</name>
</gene>
<reference evidence="2 3" key="1">
    <citation type="submission" date="2015-10" db="EMBL/GenBank/DDBJ databases">
        <title>Transcriptomic analysis of a linuron degrading triple-species bacterial consortium.</title>
        <authorList>
            <person name="Albers P."/>
        </authorList>
    </citation>
    <scope>NUCLEOTIDE SEQUENCE [LARGE SCALE GENOMIC DNA]</scope>
    <source>
        <strain evidence="2 3">WDL6</strain>
    </source>
</reference>
<dbReference type="OrthoDB" id="7933394at2"/>
<dbReference type="PATRIC" id="fig|121290.4.peg.3449"/>
<evidence type="ECO:0000256" key="1">
    <source>
        <dbReference type="SAM" id="Phobius"/>
    </source>
</evidence>
<keyword evidence="1" id="KW-0812">Transmembrane</keyword>
<keyword evidence="3" id="KW-1185">Reference proteome</keyword>
<dbReference type="RefSeq" id="WP_068461730.1">
    <property type="nucleotide sequence ID" value="NZ_JAEFBX010000002.1"/>
</dbReference>
<comment type="caution">
    <text evidence="2">The sequence shown here is derived from an EMBL/GenBank/DDBJ whole genome shotgun (WGS) entry which is preliminary data.</text>
</comment>
<dbReference type="Proteomes" id="UP000059074">
    <property type="component" value="Unassembled WGS sequence"/>
</dbReference>
<dbReference type="EMBL" id="LMTR01000057">
    <property type="protein sequence ID" value="KWT68491.1"/>
    <property type="molecule type" value="Genomic_DNA"/>
</dbReference>
<keyword evidence="1" id="KW-1133">Transmembrane helix</keyword>
<dbReference type="AlphaFoldDB" id="A0A109BGY5"/>
<evidence type="ECO:0000313" key="3">
    <source>
        <dbReference type="Proteomes" id="UP000059074"/>
    </source>
</evidence>
<keyword evidence="1" id="KW-0472">Membrane</keyword>
<sequence>MEIVAFDPVTLLKLALLNPVVIVVAVMMGRRCDQWQKLILAGFVAAIAGFAVYWLAAAVGLLPIHALGGEAALLTVQFVAGLAWAALGYWIARRKA</sequence>
<organism evidence="2 3">
    <name type="scientific">Hyphomicrobium sulfonivorans</name>
    <dbReference type="NCBI Taxonomy" id="121290"/>
    <lineage>
        <taxon>Bacteria</taxon>
        <taxon>Pseudomonadati</taxon>
        <taxon>Pseudomonadota</taxon>
        <taxon>Alphaproteobacteria</taxon>
        <taxon>Hyphomicrobiales</taxon>
        <taxon>Hyphomicrobiaceae</taxon>
        <taxon>Hyphomicrobium</taxon>
    </lineage>
</organism>
<feature type="transmembrane region" description="Helical" evidence="1">
    <location>
        <begin position="71"/>
        <end position="92"/>
    </location>
</feature>
<accession>A0A109BGY5</accession>
<protein>
    <submittedName>
        <fullName evidence="2">Uncharacterized protein</fullName>
    </submittedName>
</protein>